<evidence type="ECO:0000313" key="5">
    <source>
        <dbReference type="Proteomes" id="UP001415169"/>
    </source>
</evidence>
<feature type="transmembrane region" description="Helical" evidence="2">
    <location>
        <begin position="203"/>
        <end position="220"/>
    </location>
</feature>
<evidence type="ECO:0000256" key="2">
    <source>
        <dbReference type="SAM" id="Phobius"/>
    </source>
</evidence>
<comment type="similarity">
    <text evidence="1">Belongs to the EamA transporter family.</text>
</comment>
<keyword evidence="2" id="KW-0812">Transmembrane</keyword>
<keyword evidence="2" id="KW-1133">Transmembrane helix</keyword>
<keyword evidence="2" id="KW-0472">Membrane</keyword>
<feature type="transmembrane region" description="Helical" evidence="2">
    <location>
        <begin position="232"/>
        <end position="252"/>
    </location>
</feature>
<evidence type="ECO:0000259" key="3">
    <source>
        <dbReference type="Pfam" id="PF00892"/>
    </source>
</evidence>
<protein>
    <submittedName>
        <fullName evidence="4">DMT family transporter</fullName>
    </submittedName>
</protein>
<feature type="transmembrane region" description="Helical" evidence="2">
    <location>
        <begin position="139"/>
        <end position="159"/>
    </location>
</feature>
<reference evidence="4" key="2">
    <citation type="submission" date="2023-12" db="EMBL/GenBank/DDBJ databases">
        <authorList>
            <person name="Sun Q."/>
            <person name="Inoue M."/>
        </authorList>
    </citation>
    <scope>NUCLEOTIDE SEQUENCE</scope>
    <source>
        <strain evidence="4">JCM 17590</strain>
    </source>
</reference>
<feature type="transmembrane region" description="Helical" evidence="2">
    <location>
        <begin position="68"/>
        <end position="88"/>
    </location>
</feature>
<dbReference type="InterPro" id="IPR037185">
    <property type="entry name" value="EmrE-like"/>
</dbReference>
<dbReference type="Gene3D" id="1.10.3730.20">
    <property type="match status" value="1"/>
</dbReference>
<dbReference type="PANTHER" id="PTHR22911">
    <property type="entry name" value="ACYL-MALONYL CONDENSING ENZYME-RELATED"/>
    <property type="match status" value="1"/>
</dbReference>
<evidence type="ECO:0000256" key="1">
    <source>
        <dbReference type="ARBA" id="ARBA00007362"/>
    </source>
</evidence>
<keyword evidence="5" id="KW-1185">Reference proteome</keyword>
<feature type="transmembrane region" description="Helical" evidence="2">
    <location>
        <begin position="258"/>
        <end position="276"/>
    </location>
</feature>
<sequence length="295" mass="30643">MTARRRLWSGSAVQLGSLVSVNFGSAIAGLIIPAVGVVPVVTARQLVTVATLVPFWRPTRVGFTWRRLWPALALGVALLAMNLTFYLAVHLLGLGIAAVLEYLGPFALAVLGSRRIIDGACAVGAAAGVVLLSEASGHLNAAGVVAALAAAAFWAAYILFSRRVALALPGLEGITIASIVTTVISLPLALVTISWQSVSMRDWMLLLALGLLSSAVPYSLDAFVLRRLTPRIYAVVTAFGPAVAAVFGWLVLHEHFTLAMVAGIALVVVSAAVAILSHRESDSQPSPIAPEAGAA</sequence>
<dbReference type="InterPro" id="IPR000620">
    <property type="entry name" value="EamA_dom"/>
</dbReference>
<comment type="caution">
    <text evidence="4">The sequence shown here is derived from an EMBL/GenBank/DDBJ whole genome shotgun (WGS) entry which is preliminary data.</text>
</comment>
<evidence type="ECO:0000313" key="4">
    <source>
        <dbReference type="EMBL" id="GAA4155201.1"/>
    </source>
</evidence>
<feature type="domain" description="EamA" evidence="3">
    <location>
        <begin position="142"/>
        <end position="274"/>
    </location>
</feature>
<name>A0ABP7ZEC0_9MICO</name>
<dbReference type="SUPFAM" id="SSF103481">
    <property type="entry name" value="Multidrug resistance efflux transporter EmrE"/>
    <property type="match status" value="2"/>
</dbReference>
<dbReference type="PANTHER" id="PTHR22911:SF37">
    <property type="entry name" value="THREONINE_HOMOSERINE EXPORTER RHTA"/>
    <property type="match status" value="1"/>
</dbReference>
<accession>A0ABP7ZEC0</accession>
<dbReference type="EMBL" id="BAABBV010000001">
    <property type="protein sequence ID" value="GAA4155201.1"/>
    <property type="molecule type" value="Genomic_DNA"/>
</dbReference>
<proteinExistence type="inferred from homology"/>
<reference evidence="4" key="1">
    <citation type="journal article" date="2014" name="Int. J. Syst. Evol. Microbiol.">
        <title>Complete genome of a new Firmicutes species belonging to the dominant human colonic microbiota ('Ruminococcus bicirculans') reveals two chromosomes and a selective capacity to utilize plant glucans.</title>
        <authorList>
            <consortium name="NISC Comparative Sequencing Program"/>
            <person name="Wegmann U."/>
            <person name="Louis P."/>
            <person name="Goesmann A."/>
            <person name="Henrissat B."/>
            <person name="Duncan S.H."/>
            <person name="Flint H.J."/>
        </authorList>
    </citation>
    <scope>NUCLEOTIDE SEQUENCE</scope>
    <source>
        <strain evidence="4">JCM 17590</strain>
    </source>
</reference>
<dbReference type="Pfam" id="PF00892">
    <property type="entry name" value="EamA"/>
    <property type="match status" value="1"/>
</dbReference>
<organism evidence="4 5">
    <name type="scientific">Gryllotalpicola daejeonensis</name>
    <dbReference type="NCBI Taxonomy" id="993087"/>
    <lineage>
        <taxon>Bacteria</taxon>
        <taxon>Bacillati</taxon>
        <taxon>Actinomycetota</taxon>
        <taxon>Actinomycetes</taxon>
        <taxon>Micrococcales</taxon>
        <taxon>Microbacteriaceae</taxon>
        <taxon>Gryllotalpicola</taxon>
    </lineage>
</organism>
<dbReference type="Proteomes" id="UP001415169">
    <property type="component" value="Unassembled WGS sequence"/>
</dbReference>
<feature type="transmembrane region" description="Helical" evidence="2">
    <location>
        <begin position="12"/>
        <end position="32"/>
    </location>
</feature>
<dbReference type="RefSeq" id="WP_344790049.1">
    <property type="nucleotide sequence ID" value="NZ_BAABBV010000001.1"/>
</dbReference>
<feature type="transmembrane region" description="Helical" evidence="2">
    <location>
        <begin position="94"/>
        <end position="111"/>
    </location>
</feature>
<feature type="transmembrane region" description="Helical" evidence="2">
    <location>
        <begin position="171"/>
        <end position="191"/>
    </location>
</feature>
<gene>
    <name evidence="4" type="ORF">GCM10022286_03820</name>
</gene>